<feature type="region of interest" description="Disordered" evidence="1">
    <location>
        <begin position="180"/>
        <end position="217"/>
    </location>
</feature>
<sequence length="217" mass="24031">MGGEDVVGRTKDAIAEGLSIATAAARLTVRNRILVETIARGGQFDSEVFADFARKTLRALADEQDQAAERVTHQRKRAWGRFSDSSGTHDYRDRDTRNLRRRANQSRGVAKELRALADDPARVEALVAAARMAAWGDVESNLRQRLDVEGMTADADPDYATMRRARMDALRMVDLARLASQAKRKAKEKAAAESENPDAEHDEKPAKTGKKNKSNAR</sequence>
<dbReference type="AlphaFoldDB" id="A0A147FAN7"/>
<feature type="compositionally biased region" description="Basic residues" evidence="1">
    <location>
        <begin position="207"/>
        <end position="217"/>
    </location>
</feature>
<feature type="compositionally biased region" description="Basic and acidic residues" evidence="1">
    <location>
        <begin position="188"/>
        <end position="206"/>
    </location>
</feature>
<evidence type="ECO:0000313" key="2">
    <source>
        <dbReference type="EMBL" id="KTS13616.1"/>
    </source>
</evidence>
<accession>A0A147FAN7</accession>
<evidence type="ECO:0000313" key="3">
    <source>
        <dbReference type="Proteomes" id="UP000072189"/>
    </source>
</evidence>
<gene>
    <name evidence="2" type="ORF">RSA3_03925</name>
</gene>
<dbReference type="PATRIC" id="fig|2033.7.peg.1343"/>
<dbReference type="Proteomes" id="UP000072189">
    <property type="component" value="Unassembled WGS sequence"/>
</dbReference>
<evidence type="ECO:0000256" key="1">
    <source>
        <dbReference type="SAM" id="MobiDB-lite"/>
    </source>
</evidence>
<dbReference type="EMBL" id="LDRV01000021">
    <property type="protein sequence ID" value="KTS13616.1"/>
    <property type="molecule type" value="Genomic_DNA"/>
</dbReference>
<proteinExistence type="predicted"/>
<protein>
    <submittedName>
        <fullName evidence="2">Asparagine synthase</fullName>
    </submittedName>
</protein>
<name>A0A147FAN7_MICTE</name>
<organism evidence="2 3">
    <name type="scientific">Microbacterium testaceum</name>
    <name type="common">Aureobacterium testaceum</name>
    <name type="synonym">Brevibacterium testaceum</name>
    <dbReference type="NCBI Taxonomy" id="2033"/>
    <lineage>
        <taxon>Bacteria</taxon>
        <taxon>Bacillati</taxon>
        <taxon>Actinomycetota</taxon>
        <taxon>Actinomycetes</taxon>
        <taxon>Micrococcales</taxon>
        <taxon>Microbacteriaceae</taxon>
        <taxon>Microbacterium</taxon>
    </lineage>
</organism>
<reference evidence="2 3" key="1">
    <citation type="journal article" date="2016" name="Front. Microbiol.">
        <title>Genomic Resource of Rice Seed Associated Bacteria.</title>
        <authorList>
            <person name="Midha S."/>
            <person name="Bansal K."/>
            <person name="Sharma S."/>
            <person name="Kumar N."/>
            <person name="Patil P.P."/>
            <person name="Chaudhry V."/>
            <person name="Patil P.B."/>
        </authorList>
    </citation>
    <scope>NUCLEOTIDE SEQUENCE [LARGE SCALE GENOMIC DNA]</scope>
    <source>
        <strain evidence="2 3">RSA3</strain>
    </source>
</reference>
<comment type="caution">
    <text evidence="2">The sequence shown here is derived from an EMBL/GenBank/DDBJ whole genome shotgun (WGS) entry which is preliminary data.</text>
</comment>